<dbReference type="Proteomes" id="UP001164705">
    <property type="component" value="Chromosome"/>
</dbReference>
<dbReference type="EMBL" id="CP113088">
    <property type="protein sequence ID" value="WAC01019.1"/>
    <property type="molecule type" value="Genomic_DNA"/>
</dbReference>
<accession>A0A9E8MVG9</accession>
<dbReference type="AlphaFoldDB" id="A0A9E8MVG9"/>
<gene>
    <name evidence="2" type="ORF">N7U66_12620</name>
</gene>
<feature type="region of interest" description="Disordered" evidence="1">
    <location>
        <begin position="31"/>
        <end position="52"/>
    </location>
</feature>
<name>A0A9E8MVG9_9FLAO</name>
<proteinExistence type="predicted"/>
<evidence type="ECO:0000313" key="3">
    <source>
        <dbReference type="Proteomes" id="UP001164705"/>
    </source>
</evidence>
<dbReference type="KEGG" id="lnu:N7U66_12620"/>
<evidence type="ECO:0000313" key="2">
    <source>
        <dbReference type="EMBL" id="WAC01019.1"/>
    </source>
</evidence>
<organism evidence="2 3">
    <name type="scientific">Lacinutrix neustonica</name>
    <dbReference type="NCBI Taxonomy" id="2980107"/>
    <lineage>
        <taxon>Bacteria</taxon>
        <taxon>Pseudomonadati</taxon>
        <taxon>Bacteroidota</taxon>
        <taxon>Flavobacteriia</taxon>
        <taxon>Flavobacteriales</taxon>
        <taxon>Flavobacteriaceae</taxon>
        <taxon>Lacinutrix</taxon>
    </lineage>
</organism>
<evidence type="ECO:0000256" key="1">
    <source>
        <dbReference type="SAM" id="MobiDB-lite"/>
    </source>
</evidence>
<protein>
    <submittedName>
        <fullName evidence="2">Uncharacterized protein</fullName>
    </submittedName>
</protein>
<sequence length="52" mass="5427">MKSKKQKSLTVNGGVRETSLNIRLTTVTNCNTLTPSGTGEANGGGTTTNMQQ</sequence>
<dbReference type="RefSeq" id="WP_267675567.1">
    <property type="nucleotide sequence ID" value="NZ_CP113088.1"/>
</dbReference>
<reference evidence="2" key="1">
    <citation type="submission" date="2022-11" db="EMBL/GenBank/DDBJ databases">
        <title>Lacinutrix neustonica HL-RS19T sp. nov., isolated from the surface microlayer sample of brackish Lake Shihwa.</title>
        <authorList>
            <person name="Choi J.Y."/>
            <person name="Hwang C.Y."/>
        </authorList>
    </citation>
    <scope>NUCLEOTIDE SEQUENCE</scope>
    <source>
        <strain evidence="2">HL-RS19</strain>
    </source>
</reference>
<keyword evidence="3" id="KW-1185">Reference proteome</keyword>